<dbReference type="EMBL" id="FNYQ01000073">
    <property type="protein sequence ID" value="SEJ29971.1"/>
    <property type="molecule type" value="Genomic_DNA"/>
</dbReference>
<dbReference type="AlphaFoldDB" id="A0A1H6XLJ5"/>
<evidence type="ECO:0000313" key="2">
    <source>
        <dbReference type="EMBL" id="SEJ29971.1"/>
    </source>
</evidence>
<evidence type="ECO:0000313" key="3">
    <source>
        <dbReference type="Proteomes" id="UP000199250"/>
    </source>
</evidence>
<reference evidence="2 3" key="1">
    <citation type="submission" date="2016-10" db="EMBL/GenBank/DDBJ databases">
        <authorList>
            <person name="de Groot N.N."/>
        </authorList>
    </citation>
    <scope>NUCLEOTIDE SEQUENCE [LARGE SCALE GENOMIC DNA]</scope>
    <source>
        <strain evidence="2 3">DSM 373</strain>
    </source>
</reference>
<feature type="region of interest" description="Disordered" evidence="1">
    <location>
        <begin position="44"/>
        <end position="71"/>
    </location>
</feature>
<sequence>MPAMTISPSFLCIARSLGGHAHAAAPCDGQRCCARPGWEGAVGDGVRAQSPPSDRACRRHDHRPVGLGDRLPLHRPGARLDASGCRRQPGCMGKAAFWPSTGTEFPSAGFCCRAGNKDIICNPPAWPSGPARMISTSWPAMGAEDRAPRSFTPRCLRRHRGRFRRTEVGGALLGREEYRSITKVIPRLGRGKMEQVLRG</sequence>
<organism evidence="2 3">
    <name type="scientific">Azotobacter beijerinckii</name>
    <dbReference type="NCBI Taxonomy" id="170623"/>
    <lineage>
        <taxon>Bacteria</taxon>
        <taxon>Pseudomonadati</taxon>
        <taxon>Pseudomonadota</taxon>
        <taxon>Gammaproteobacteria</taxon>
        <taxon>Pseudomonadales</taxon>
        <taxon>Pseudomonadaceae</taxon>
        <taxon>Azotobacter</taxon>
    </lineage>
</organism>
<protein>
    <submittedName>
        <fullName evidence="2">Uncharacterized protein</fullName>
    </submittedName>
</protein>
<dbReference type="Proteomes" id="UP000199250">
    <property type="component" value="Unassembled WGS sequence"/>
</dbReference>
<proteinExistence type="predicted"/>
<name>A0A1H6XLJ5_9GAMM</name>
<evidence type="ECO:0000256" key="1">
    <source>
        <dbReference type="SAM" id="MobiDB-lite"/>
    </source>
</evidence>
<gene>
    <name evidence="2" type="ORF">SAMN04244572_03461</name>
</gene>
<accession>A0A1H6XLJ5</accession>